<evidence type="ECO:0000256" key="8">
    <source>
        <dbReference type="ARBA" id="ARBA00023326"/>
    </source>
</evidence>
<evidence type="ECO:0000256" key="7">
    <source>
        <dbReference type="ARBA" id="ARBA00023295"/>
    </source>
</evidence>
<name>A0ABU5ZJU0_9BACL</name>
<dbReference type="Pfam" id="PF00232">
    <property type="entry name" value="Glyco_hydro_1"/>
    <property type="match status" value="1"/>
</dbReference>
<feature type="active site" description="Nucleophile" evidence="9">
    <location>
        <position position="353"/>
    </location>
</feature>
<dbReference type="NCBIfam" id="TIGR03356">
    <property type="entry name" value="BGL"/>
    <property type="match status" value="1"/>
</dbReference>
<evidence type="ECO:0000256" key="9">
    <source>
        <dbReference type="PROSITE-ProRule" id="PRU10055"/>
    </source>
</evidence>
<evidence type="ECO:0000313" key="11">
    <source>
        <dbReference type="EMBL" id="MEB3102776.1"/>
    </source>
</evidence>
<keyword evidence="7 10" id="KW-0326">Glycosidase</keyword>
<evidence type="ECO:0000313" key="12">
    <source>
        <dbReference type="Proteomes" id="UP001310386"/>
    </source>
</evidence>
<accession>A0ABU5ZJU0</accession>
<organism evidence="11 12">
    <name type="scientific">Ferviditalea candida</name>
    <dbReference type="NCBI Taxonomy" id="3108399"/>
    <lineage>
        <taxon>Bacteria</taxon>
        <taxon>Bacillati</taxon>
        <taxon>Bacillota</taxon>
        <taxon>Bacilli</taxon>
        <taxon>Bacillales</taxon>
        <taxon>Paenibacillaceae</taxon>
        <taxon>Ferviditalea</taxon>
    </lineage>
</organism>
<evidence type="ECO:0000256" key="5">
    <source>
        <dbReference type="ARBA" id="ARBA00023001"/>
    </source>
</evidence>
<reference evidence="11" key="1">
    <citation type="submission" date="2023-12" db="EMBL/GenBank/DDBJ databases">
        <title>Fervidustalea candida gen. nov., sp. nov., a novel member of the family Paenibacillaceae isolated from a geothermal area.</title>
        <authorList>
            <person name="Li W.-J."/>
            <person name="Jiao J.-Y."/>
            <person name="Chen Y."/>
        </authorList>
    </citation>
    <scope>NUCLEOTIDE SEQUENCE</scope>
    <source>
        <strain evidence="11">SYSU GA230002</strain>
    </source>
</reference>
<dbReference type="PRINTS" id="PR00131">
    <property type="entry name" value="GLHYDRLASE1"/>
</dbReference>
<comment type="caution">
    <text evidence="11">The sequence shown here is derived from an EMBL/GenBank/DDBJ whole genome shotgun (WGS) entry which is preliminary data.</text>
</comment>
<keyword evidence="12" id="KW-1185">Reference proteome</keyword>
<dbReference type="GO" id="GO:0008422">
    <property type="term" value="F:beta-glucosidase activity"/>
    <property type="evidence" value="ECO:0007669"/>
    <property type="project" value="UniProtKB-EC"/>
</dbReference>
<evidence type="ECO:0000256" key="6">
    <source>
        <dbReference type="ARBA" id="ARBA00023277"/>
    </source>
</evidence>
<keyword evidence="5" id="KW-0136">Cellulose degradation</keyword>
<comment type="similarity">
    <text evidence="2 10">Belongs to the glycosyl hydrolase 1 family.</text>
</comment>
<evidence type="ECO:0000256" key="2">
    <source>
        <dbReference type="ARBA" id="ARBA00010838"/>
    </source>
</evidence>
<comment type="catalytic activity">
    <reaction evidence="1 10">
        <text>Hydrolysis of terminal, non-reducing beta-D-glucosyl residues with release of beta-D-glucose.</text>
        <dbReference type="EC" id="3.2.1.21"/>
    </reaction>
</comment>
<keyword evidence="4 10" id="KW-0378">Hydrolase</keyword>
<dbReference type="RefSeq" id="WP_371754898.1">
    <property type="nucleotide sequence ID" value="NZ_JAYJLD010000022.1"/>
</dbReference>
<dbReference type="SUPFAM" id="SSF51445">
    <property type="entry name" value="(Trans)glycosidases"/>
    <property type="match status" value="1"/>
</dbReference>
<dbReference type="PANTHER" id="PTHR10353">
    <property type="entry name" value="GLYCOSYL HYDROLASE"/>
    <property type="match status" value="1"/>
</dbReference>
<dbReference type="InterPro" id="IPR033132">
    <property type="entry name" value="GH_1_N_CS"/>
</dbReference>
<dbReference type="PROSITE" id="PS00572">
    <property type="entry name" value="GLYCOSYL_HYDROL_F1_1"/>
    <property type="match status" value="1"/>
</dbReference>
<evidence type="ECO:0000256" key="3">
    <source>
        <dbReference type="ARBA" id="ARBA00012744"/>
    </source>
</evidence>
<keyword evidence="6" id="KW-0119">Carbohydrate metabolism</keyword>
<keyword evidence="8" id="KW-0624">Polysaccharide degradation</keyword>
<dbReference type="InterPro" id="IPR001360">
    <property type="entry name" value="Glyco_hydro_1"/>
</dbReference>
<dbReference type="InterPro" id="IPR017736">
    <property type="entry name" value="Glyco_hydro_1_beta-glucosidase"/>
</dbReference>
<protein>
    <recommendedName>
        <fullName evidence="3 10">Beta-glucosidase</fullName>
        <ecNumber evidence="3 10">3.2.1.21</ecNumber>
    </recommendedName>
</protein>
<sequence length="447" mass="52125">MDRIQFPKNFVWGTATAAYQIEGAYDEDGRGMSIWDTFAHTPGKTYNGHTGDVACDSYHRLDEDIALLKELGVRAYRFSIAWPRILPEGRGDVNEKGLEYYHKLVNRLLVNDIEPYCTLYHWDLPQKLQELGGWNSRETVDAFVEYAEAVFGSLGNKIGKWFTINEPWCVSFLSHYLGEHAPGLRDFQLALNVSHHVLLAHGRVVKRFRERGLAGEIGIVPNVEWFEPYSAKEQDVEACARRNGHFNQWFLDPVLKGRYPGYMLQWYEKLGYTVPIQQGDMDEISQPIDFLGINYYSGGVGKHAEQANLLKFEPVDTGFSKTDIYWNIFPEGFYRVLSWIDREYGKIPIYITENGACFYGEFDGERNRDAQRIDYLKKHMIQLHRSIESGVNIRGYFVWSLMDNFEWAYGYSKPFGLVHVDFDTLNRTKKDSYYWYKKFIRQGWLQV</sequence>
<proteinExistence type="inferred from homology"/>
<evidence type="ECO:0000256" key="10">
    <source>
        <dbReference type="RuleBase" id="RU361175"/>
    </source>
</evidence>
<gene>
    <name evidence="11" type="ORF">VF724_13990</name>
</gene>
<dbReference type="EC" id="3.2.1.21" evidence="3 10"/>
<evidence type="ECO:0000256" key="4">
    <source>
        <dbReference type="ARBA" id="ARBA00022801"/>
    </source>
</evidence>
<dbReference type="Proteomes" id="UP001310386">
    <property type="component" value="Unassembled WGS sequence"/>
</dbReference>
<dbReference type="EMBL" id="JAYJLD010000022">
    <property type="protein sequence ID" value="MEB3102776.1"/>
    <property type="molecule type" value="Genomic_DNA"/>
</dbReference>
<dbReference type="InterPro" id="IPR018120">
    <property type="entry name" value="Glyco_hydro_1_AS"/>
</dbReference>
<evidence type="ECO:0000256" key="1">
    <source>
        <dbReference type="ARBA" id="ARBA00000448"/>
    </source>
</evidence>
<dbReference type="Gene3D" id="3.20.20.80">
    <property type="entry name" value="Glycosidases"/>
    <property type="match status" value="1"/>
</dbReference>
<dbReference type="PROSITE" id="PS00653">
    <property type="entry name" value="GLYCOSYL_HYDROL_F1_2"/>
    <property type="match status" value="1"/>
</dbReference>
<dbReference type="PANTHER" id="PTHR10353:SF36">
    <property type="entry name" value="LP05116P"/>
    <property type="match status" value="1"/>
</dbReference>
<dbReference type="InterPro" id="IPR017853">
    <property type="entry name" value="GH"/>
</dbReference>